<gene>
    <name evidence="1" type="ORF">GFSPODELE1_LOCUS8599</name>
</gene>
<dbReference type="SUPFAM" id="SSF52047">
    <property type="entry name" value="RNI-like"/>
    <property type="match status" value="1"/>
</dbReference>
<accession>A0ABP1DY10</accession>
<keyword evidence="2" id="KW-1185">Reference proteome</keyword>
<proteinExistence type="predicted"/>
<reference evidence="2" key="1">
    <citation type="submission" date="2024-04" db="EMBL/GenBank/DDBJ databases">
        <authorList>
            <person name="Shaw F."/>
            <person name="Minotto A."/>
        </authorList>
    </citation>
    <scope>NUCLEOTIDE SEQUENCE [LARGE SCALE GENOMIC DNA]</scope>
</reference>
<dbReference type="Gene3D" id="1.20.1280.50">
    <property type="match status" value="1"/>
</dbReference>
<dbReference type="Gene3D" id="3.80.10.10">
    <property type="entry name" value="Ribonuclease Inhibitor"/>
    <property type="match status" value="1"/>
</dbReference>
<protein>
    <recommendedName>
        <fullName evidence="3">F-box domain-containing protein</fullName>
    </recommendedName>
</protein>
<name>A0ABP1DY10_9APHY</name>
<evidence type="ECO:0000313" key="2">
    <source>
        <dbReference type="Proteomes" id="UP001497453"/>
    </source>
</evidence>
<evidence type="ECO:0008006" key="3">
    <source>
        <dbReference type="Google" id="ProtNLM"/>
    </source>
</evidence>
<dbReference type="EMBL" id="OZ037949">
    <property type="protein sequence ID" value="CAL1711983.1"/>
    <property type="molecule type" value="Genomic_DNA"/>
</dbReference>
<evidence type="ECO:0000313" key="1">
    <source>
        <dbReference type="EMBL" id="CAL1711983.1"/>
    </source>
</evidence>
<sequence>MEILYPVQTLRPLSIPSTSMIDNTDPSIPSVASSLCLKVREISKAVEEPRSTRHDDHRAPSSVNLLPPELLGAIFHSLVLSYAATELEEEGAQCPYSWAYIAQVCRYWRDVALQSPILWSYILLDKSVKPDTLSEALLRSGRVPLSLRAWLPVQTDASPEFTSCLKRMSEELHRLWSIKVRIPSREIPIVMESFVDTYPLLRSLTVRSNQVDLFFPATQTSLQSGVQFPSLQRLELPDCVLDQVNTFIAGHATLRHLHITQFEDMPSMHAFLVALASVPLLETLKLTPGPAGDQTSERPAMPTVMLSRLQHLSLWFNFPCDVAFLDQLCIPSSTSIDATIKSFSSSTMESSLDAINSIASKLSGNGVIGAPPTLRSVKFEVNDTGGVTFIAQSEDWTDGAMPNFDTFQLRIALDGDRVQSPPMDRRWALWQQLPLSGLRAVSLGGRIDDEHWQQLVDYLGFIEVLQLCGTLTFASFVKPYFDTPTERAYNFPQLHTLFITTPISPEWMSIEETDLDRLQSYVDEMCRDNKHGLRRLEIHGSIKLSESRIATFRDLVGEFRYSHLENV</sequence>
<organism evidence="1 2">
    <name type="scientific">Somion occarium</name>
    <dbReference type="NCBI Taxonomy" id="3059160"/>
    <lineage>
        <taxon>Eukaryota</taxon>
        <taxon>Fungi</taxon>
        <taxon>Dikarya</taxon>
        <taxon>Basidiomycota</taxon>
        <taxon>Agaricomycotina</taxon>
        <taxon>Agaricomycetes</taxon>
        <taxon>Polyporales</taxon>
        <taxon>Cerrenaceae</taxon>
        <taxon>Somion</taxon>
    </lineage>
</organism>
<dbReference type="Proteomes" id="UP001497453">
    <property type="component" value="Chromosome 6"/>
</dbReference>
<dbReference type="InterPro" id="IPR032675">
    <property type="entry name" value="LRR_dom_sf"/>
</dbReference>